<dbReference type="Proteomes" id="UP000008550">
    <property type="component" value="Chromosome"/>
</dbReference>
<name>B0TIF7_HELMI</name>
<organism evidence="1 2">
    <name type="scientific">Heliobacterium modesticaldum (strain ATCC 51547 / Ice1)</name>
    <dbReference type="NCBI Taxonomy" id="498761"/>
    <lineage>
        <taxon>Bacteria</taxon>
        <taxon>Bacillati</taxon>
        <taxon>Bacillota</taxon>
        <taxon>Clostridia</taxon>
        <taxon>Eubacteriales</taxon>
        <taxon>Heliobacteriaceae</taxon>
        <taxon>Heliomicrobium</taxon>
    </lineage>
</organism>
<dbReference type="EMBL" id="CP000930">
    <property type="protein sequence ID" value="ABZ84898.1"/>
    <property type="molecule type" value="Genomic_DNA"/>
</dbReference>
<dbReference type="HOGENOM" id="CLU_2990475_0_0_9"/>
<dbReference type="AlphaFoldDB" id="B0TIF7"/>
<keyword evidence="2" id="KW-1185">Reference proteome</keyword>
<reference evidence="1 2" key="1">
    <citation type="journal article" date="2008" name="J. Bacteriol.">
        <title>The genome of Heliobacterium modesticaldum, a phototrophic representative of the Firmicutes containing the simplest photosynthetic apparatus.</title>
        <authorList>
            <person name="Sattley W.M."/>
            <person name="Madigan M.T."/>
            <person name="Swingley W.D."/>
            <person name="Cheung P.C."/>
            <person name="Clocksin K.M."/>
            <person name="Conrad A.L."/>
            <person name="Dejesa L.C."/>
            <person name="Honchak B.M."/>
            <person name="Jung D.O."/>
            <person name="Karbach L.E."/>
            <person name="Kurdoglu A."/>
            <person name="Lahiri S."/>
            <person name="Mastrian S.D."/>
            <person name="Page L.E."/>
            <person name="Taylor H.L."/>
            <person name="Wang Z.T."/>
            <person name="Raymond J."/>
            <person name="Chen M."/>
            <person name="Blankenship R.E."/>
            <person name="Touchman J.W."/>
        </authorList>
    </citation>
    <scope>NUCLEOTIDE SEQUENCE [LARGE SCALE GENOMIC DNA]</scope>
    <source>
        <strain evidence="2">ATCC 51547 / Ice1</strain>
    </source>
</reference>
<accession>B0TIF7</accession>
<gene>
    <name evidence="1" type="ORF">HM1_3140</name>
</gene>
<sequence>MRMSSPVNCSNKNPPYRTSGCNAGYLSTPTYMSVDNHPGRDYNQDRSHVQVYAERSG</sequence>
<evidence type="ECO:0000313" key="2">
    <source>
        <dbReference type="Proteomes" id="UP000008550"/>
    </source>
</evidence>
<proteinExistence type="predicted"/>
<protein>
    <submittedName>
        <fullName evidence="1">Uncharacterized protein</fullName>
    </submittedName>
</protein>
<evidence type="ECO:0000313" key="1">
    <source>
        <dbReference type="EMBL" id="ABZ84898.1"/>
    </source>
</evidence>
<dbReference type="STRING" id="498761.HM1_3140"/>
<dbReference type="KEGG" id="hmo:HM1_3140"/>